<keyword evidence="1" id="KW-1133">Transmembrane helix</keyword>
<evidence type="ECO:0000256" key="1">
    <source>
        <dbReference type="SAM" id="Phobius"/>
    </source>
</evidence>
<protein>
    <submittedName>
        <fullName evidence="2">Transposase</fullName>
    </submittedName>
</protein>
<evidence type="ECO:0000313" key="2">
    <source>
        <dbReference type="EMBL" id="SHO47717.1"/>
    </source>
</evidence>
<proteinExistence type="predicted"/>
<dbReference type="AlphaFoldDB" id="A0A2H1EIN0"/>
<keyword evidence="3" id="KW-1185">Reference proteome</keyword>
<gene>
    <name evidence="2" type="ORF">NSIN_40201</name>
</gene>
<dbReference type="Proteomes" id="UP000232412">
    <property type="component" value="Unassembled WGS sequence"/>
</dbReference>
<accession>A0A2H1EIN0</accession>
<keyword evidence="1" id="KW-0812">Transmembrane</keyword>
<feature type="transmembrane region" description="Helical" evidence="1">
    <location>
        <begin position="154"/>
        <end position="175"/>
    </location>
</feature>
<dbReference type="EMBL" id="FRFC01000005">
    <property type="protein sequence ID" value="SHO47717.1"/>
    <property type="molecule type" value="Genomic_DNA"/>
</dbReference>
<evidence type="ECO:0000313" key="3">
    <source>
        <dbReference type="Proteomes" id="UP000232412"/>
    </source>
</evidence>
<keyword evidence="1" id="KW-0472">Membrane</keyword>
<sequence length="180" mass="20091">MKITYIVIISIVCLSLPLSSAHGDNVLTPPFVHAIVTNPISVFGKTYNLQVDNMTYPLYYGFHYTSATVSKISVVPESNSIQMSLQNVTETDTMWVYIPQSIISSDSNQFLLYVDGKNTSYEIATYSHSTILGFTVNTNTHEVQIQGTRVIPEFSTSVFSVAVIGFVSILVLRFYRPLKM</sequence>
<name>A0A2H1EIN0_9ARCH</name>
<reference evidence="3" key="1">
    <citation type="submission" date="2016-12" db="EMBL/GenBank/DDBJ databases">
        <authorList>
            <person name="Herbold C."/>
        </authorList>
    </citation>
    <scope>NUCLEOTIDE SEQUENCE [LARGE SCALE GENOMIC DNA]</scope>
</reference>
<organism evidence="2 3">
    <name type="scientific">Nitrosotalea sinensis</name>
    <dbReference type="NCBI Taxonomy" id="1499975"/>
    <lineage>
        <taxon>Archaea</taxon>
        <taxon>Nitrososphaerota</taxon>
        <taxon>Nitrososphaeria</taxon>
        <taxon>Nitrosotaleales</taxon>
        <taxon>Nitrosotaleaceae</taxon>
        <taxon>Nitrosotalea</taxon>
    </lineage>
</organism>